<comment type="caution">
    <text evidence="1">The sequence shown here is derived from an EMBL/GenBank/DDBJ whole genome shotgun (WGS) entry which is preliminary data.</text>
</comment>
<dbReference type="EMBL" id="JAEMGP010000011">
    <property type="protein sequence ID" value="KAG5202799.1"/>
    <property type="molecule type" value="Genomic_DNA"/>
</dbReference>
<reference evidence="1 2" key="1">
    <citation type="submission" date="2020-12" db="EMBL/GenBank/DDBJ databases">
        <title>De novo assembly of Tibetan sheep genome.</title>
        <authorList>
            <person name="Li X."/>
        </authorList>
    </citation>
    <scope>NUCLEOTIDE SEQUENCE [LARGE SCALE GENOMIC DNA]</scope>
    <source>
        <tissue evidence="1">Heart</tissue>
    </source>
</reference>
<evidence type="ECO:0000313" key="1">
    <source>
        <dbReference type="EMBL" id="KAG5202799.1"/>
    </source>
</evidence>
<gene>
    <name evidence="1" type="ORF">JEQ12_002382</name>
</gene>
<dbReference type="AlphaFoldDB" id="A0A836CXI1"/>
<accession>A0A836CXI1</accession>
<dbReference type="Proteomes" id="UP000664991">
    <property type="component" value="Unassembled WGS sequence"/>
</dbReference>
<organism evidence="1 2">
    <name type="scientific">Ovis aries</name>
    <name type="common">Sheep</name>
    <dbReference type="NCBI Taxonomy" id="9940"/>
    <lineage>
        <taxon>Eukaryota</taxon>
        <taxon>Metazoa</taxon>
        <taxon>Chordata</taxon>
        <taxon>Craniata</taxon>
        <taxon>Vertebrata</taxon>
        <taxon>Euteleostomi</taxon>
        <taxon>Mammalia</taxon>
        <taxon>Eutheria</taxon>
        <taxon>Laurasiatheria</taxon>
        <taxon>Artiodactyla</taxon>
        <taxon>Ruminantia</taxon>
        <taxon>Pecora</taxon>
        <taxon>Bovidae</taxon>
        <taxon>Caprinae</taxon>
        <taxon>Ovis</taxon>
    </lineage>
</organism>
<sequence length="126" mass="14302">MCIEGEGKDFRAKCFSLFYQQNSEVIITENDDLGHNAADHFAQRLKGQSHLPCESSLSSLQRASLLVNKPTGTPEDCKRVSLYLQSFIGSCSNYGMNPSTSYQQLEAPIERLISQEMWKERKQDYS</sequence>
<evidence type="ECO:0000313" key="2">
    <source>
        <dbReference type="Proteomes" id="UP000664991"/>
    </source>
</evidence>
<name>A0A836CXI1_SHEEP</name>
<protein>
    <submittedName>
        <fullName evidence="1">Uncharacterized protein</fullName>
    </submittedName>
</protein>
<proteinExistence type="predicted"/>